<feature type="compositionally biased region" description="Low complexity" evidence="1">
    <location>
        <begin position="77"/>
        <end position="99"/>
    </location>
</feature>
<evidence type="ECO:0000256" key="1">
    <source>
        <dbReference type="SAM" id="MobiDB-lite"/>
    </source>
</evidence>
<sequence length="130" mass="13639">MNFLSASLLSSSLRALFAQTKLPLHFSPLTFDNAGGVRQIAATSAAVCRDFSFHARRCSKPDAVADILRPGCEAEASSRLGSSSSPEGSGSCLSWSLSSVGSGASFEMERCKILLPTFTSTTRTSWSGPG</sequence>
<reference evidence="2" key="1">
    <citation type="submission" date="2021-05" db="EMBL/GenBank/DDBJ databases">
        <authorList>
            <person name="Alioto T."/>
            <person name="Alioto T."/>
            <person name="Gomez Garrido J."/>
        </authorList>
    </citation>
    <scope>NUCLEOTIDE SEQUENCE</scope>
</reference>
<dbReference type="EMBL" id="HBUE01116925">
    <property type="protein sequence ID" value="CAG6490774.1"/>
    <property type="molecule type" value="Transcribed_RNA"/>
</dbReference>
<feature type="region of interest" description="Disordered" evidence="1">
    <location>
        <begin position="76"/>
        <end position="99"/>
    </location>
</feature>
<proteinExistence type="predicted"/>
<accession>A0A8D8CDK2</accession>
<organism evidence="2">
    <name type="scientific">Culex pipiens</name>
    <name type="common">House mosquito</name>
    <dbReference type="NCBI Taxonomy" id="7175"/>
    <lineage>
        <taxon>Eukaryota</taxon>
        <taxon>Metazoa</taxon>
        <taxon>Ecdysozoa</taxon>
        <taxon>Arthropoda</taxon>
        <taxon>Hexapoda</taxon>
        <taxon>Insecta</taxon>
        <taxon>Pterygota</taxon>
        <taxon>Neoptera</taxon>
        <taxon>Endopterygota</taxon>
        <taxon>Diptera</taxon>
        <taxon>Nematocera</taxon>
        <taxon>Culicoidea</taxon>
        <taxon>Culicidae</taxon>
        <taxon>Culicinae</taxon>
        <taxon>Culicini</taxon>
        <taxon>Culex</taxon>
        <taxon>Culex</taxon>
    </lineage>
</organism>
<name>A0A8D8CDK2_CULPI</name>
<protein>
    <submittedName>
        <fullName evidence="2">(northern house mosquito) hypothetical protein</fullName>
    </submittedName>
</protein>
<dbReference type="AlphaFoldDB" id="A0A8D8CDK2"/>
<evidence type="ECO:0000313" key="2">
    <source>
        <dbReference type="EMBL" id="CAG6490774.1"/>
    </source>
</evidence>